<evidence type="ECO:0000313" key="2">
    <source>
        <dbReference type="Proteomes" id="UP000447434"/>
    </source>
</evidence>
<gene>
    <name evidence="1" type="ORF">Lalb_Chr19g0127251</name>
</gene>
<accession>A0A6A4NS36</accession>
<organism evidence="1 2">
    <name type="scientific">Lupinus albus</name>
    <name type="common">White lupine</name>
    <name type="synonym">Lupinus termis</name>
    <dbReference type="NCBI Taxonomy" id="3870"/>
    <lineage>
        <taxon>Eukaryota</taxon>
        <taxon>Viridiplantae</taxon>
        <taxon>Streptophyta</taxon>
        <taxon>Embryophyta</taxon>
        <taxon>Tracheophyta</taxon>
        <taxon>Spermatophyta</taxon>
        <taxon>Magnoliopsida</taxon>
        <taxon>eudicotyledons</taxon>
        <taxon>Gunneridae</taxon>
        <taxon>Pentapetalae</taxon>
        <taxon>rosids</taxon>
        <taxon>fabids</taxon>
        <taxon>Fabales</taxon>
        <taxon>Fabaceae</taxon>
        <taxon>Papilionoideae</taxon>
        <taxon>50 kb inversion clade</taxon>
        <taxon>genistoids sensu lato</taxon>
        <taxon>core genistoids</taxon>
        <taxon>Genisteae</taxon>
        <taxon>Lupinus</taxon>
    </lineage>
</organism>
<name>A0A6A4NS36_LUPAL</name>
<reference evidence="2" key="1">
    <citation type="journal article" date="2020" name="Nat. Commun.">
        <title>Genome sequence of the cluster root forming white lupin.</title>
        <authorList>
            <person name="Hufnagel B."/>
            <person name="Marques A."/>
            <person name="Soriano A."/>
            <person name="Marques L."/>
            <person name="Divol F."/>
            <person name="Doumas P."/>
            <person name="Sallet E."/>
            <person name="Mancinotti D."/>
            <person name="Carrere S."/>
            <person name="Marande W."/>
            <person name="Arribat S."/>
            <person name="Keller J."/>
            <person name="Huneau C."/>
            <person name="Blein T."/>
            <person name="Aime D."/>
            <person name="Laguerre M."/>
            <person name="Taylor J."/>
            <person name="Schubert V."/>
            <person name="Nelson M."/>
            <person name="Geu-Flores F."/>
            <person name="Crespi M."/>
            <person name="Gallardo-Guerrero K."/>
            <person name="Delaux P.-M."/>
            <person name="Salse J."/>
            <person name="Berges H."/>
            <person name="Guyot R."/>
            <person name="Gouzy J."/>
            <person name="Peret B."/>
        </authorList>
    </citation>
    <scope>NUCLEOTIDE SEQUENCE [LARGE SCALE GENOMIC DNA]</scope>
    <source>
        <strain evidence="2">cv. Amiga</strain>
    </source>
</reference>
<keyword evidence="2" id="KW-1185">Reference proteome</keyword>
<dbReference type="Proteomes" id="UP000447434">
    <property type="component" value="Chromosome 19"/>
</dbReference>
<comment type="caution">
    <text evidence="1">The sequence shown here is derived from an EMBL/GenBank/DDBJ whole genome shotgun (WGS) entry which is preliminary data.</text>
</comment>
<evidence type="ECO:0000313" key="1">
    <source>
        <dbReference type="EMBL" id="KAE9592252.1"/>
    </source>
</evidence>
<protein>
    <submittedName>
        <fullName evidence="1">Uncharacterized protein</fullName>
    </submittedName>
</protein>
<dbReference type="AlphaFoldDB" id="A0A6A4NS36"/>
<proteinExistence type="predicted"/>
<dbReference type="EMBL" id="WOCE01000019">
    <property type="protein sequence ID" value="KAE9592252.1"/>
    <property type="molecule type" value="Genomic_DNA"/>
</dbReference>
<sequence>MIRFSGILLRFSSPLTTIRSGSSAEPCISCGDSRTSHENFGGKR</sequence>